<proteinExistence type="predicted"/>
<protein>
    <submittedName>
        <fullName evidence="1">Uncharacterized protein</fullName>
    </submittedName>
</protein>
<evidence type="ECO:0000313" key="1">
    <source>
        <dbReference type="EMBL" id="VAW73528.1"/>
    </source>
</evidence>
<organism evidence="1">
    <name type="scientific">hydrothermal vent metagenome</name>
    <dbReference type="NCBI Taxonomy" id="652676"/>
    <lineage>
        <taxon>unclassified sequences</taxon>
        <taxon>metagenomes</taxon>
        <taxon>ecological metagenomes</taxon>
    </lineage>
</organism>
<gene>
    <name evidence="1" type="ORF">MNBD_GAMMA14-2592</name>
</gene>
<dbReference type="AlphaFoldDB" id="A0A3B0XYS0"/>
<name>A0A3B0XYS0_9ZZZZ</name>
<accession>A0A3B0XYS0</accession>
<dbReference type="EMBL" id="UOFM01000068">
    <property type="protein sequence ID" value="VAW73528.1"/>
    <property type="molecule type" value="Genomic_DNA"/>
</dbReference>
<feature type="non-terminal residue" evidence="1">
    <location>
        <position position="1"/>
    </location>
</feature>
<sequence>TTDMDNLKLGVERIAKHVENRR</sequence>
<reference evidence="1" key="1">
    <citation type="submission" date="2018-06" db="EMBL/GenBank/DDBJ databases">
        <authorList>
            <person name="Zhirakovskaya E."/>
        </authorList>
    </citation>
    <scope>NUCLEOTIDE SEQUENCE</scope>
</reference>